<evidence type="ECO:0000259" key="2">
    <source>
        <dbReference type="Pfam" id="PF25545"/>
    </source>
</evidence>
<keyword evidence="4" id="KW-1185">Reference proteome</keyword>
<dbReference type="InterPro" id="IPR057684">
    <property type="entry name" value="DUF7924"/>
</dbReference>
<gene>
    <name evidence="3" type="ORF">QBC36DRAFT_125728</name>
</gene>
<organism evidence="3 4">
    <name type="scientific">Triangularia setosa</name>
    <dbReference type="NCBI Taxonomy" id="2587417"/>
    <lineage>
        <taxon>Eukaryota</taxon>
        <taxon>Fungi</taxon>
        <taxon>Dikarya</taxon>
        <taxon>Ascomycota</taxon>
        <taxon>Pezizomycotina</taxon>
        <taxon>Sordariomycetes</taxon>
        <taxon>Sordariomycetidae</taxon>
        <taxon>Sordariales</taxon>
        <taxon>Podosporaceae</taxon>
        <taxon>Triangularia</taxon>
    </lineage>
</organism>
<feature type="compositionally biased region" description="Polar residues" evidence="1">
    <location>
        <begin position="47"/>
        <end position="58"/>
    </location>
</feature>
<evidence type="ECO:0000313" key="3">
    <source>
        <dbReference type="EMBL" id="KAK4170696.1"/>
    </source>
</evidence>
<reference evidence="3" key="1">
    <citation type="journal article" date="2023" name="Mol. Phylogenet. Evol.">
        <title>Genome-scale phylogeny and comparative genomics of the fungal order Sordariales.</title>
        <authorList>
            <person name="Hensen N."/>
            <person name="Bonometti L."/>
            <person name="Westerberg I."/>
            <person name="Brannstrom I.O."/>
            <person name="Guillou S."/>
            <person name="Cros-Aarteil S."/>
            <person name="Calhoun S."/>
            <person name="Haridas S."/>
            <person name="Kuo A."/>
            <person name="Mondo S."/>
            <person name="Pangilinan J."/>
            <person name="Riley R."/>
            <person name="LaButti K."/>
            <person name="Andreopoulos B."/>
            <person name="Lipzen A."/>
            <person name="Chen C."/>
            <person name="Yan M."/>
            <person name="Daum C."/>
            <person name="Ng V."/>
            <person name="Clum A."/>
            <person name="Steindorff A."/>
            <person name="Ohm R.A."/>
            <person name="Martin F."/>
            <person name="Silar P."/>
            <person name="Natvig D.O."/>
            <person name="Lalanne C."/>
            <person name="Gautier V."/>
            <person name="Ament-Velasquez S.L."/>
            <person name="Kruys A."/>
            <person name="Hutchinson M.I."/>
            <person name="Powell A.J."/>
            <person name="Barry K."/>
            <person name="Miller A.N."/>
            <person name="Grigoriev I.V."/>
            <person name="Debuchy R."/>
            <person name="Gladieux P."/>
            <person name="Hiltunen Thoren M."/>
            <person name="Johannesson H."/>
        </authorList>
    </citation>
    <scope>NUCLEOTIDE SEQUENCE</scope>
    <source>
        <strain evidence="3">CBS 892.96</strain>
    </source>
</reference>
<feature type="region of interest" description="Disordered" evidence="1">
    <location>
        <begin position="490"/>
        <end position="526"/>
    </location>
</feature>
<feature type="compositionally biased region" description="Basic residues" evidence="1">
    <location>
        <begin position="30"/>
        <end position="42"/>
    </location>
</feature>
<dbReference type="Proteomes" id="UP001302321">
    <property type="component" value="Unassembled WGS sequence"/>
</dbReference>
<evidence type="ECO:0000256" key="1">
    <source>
        <dbReference type="SAM" id="MobiDB-lite"/>
    </source>
</evidence>
<feature type="compositionally biased region" description="Polar residues" evidence="1">
    <location>
        <begin position="502"/>
        <end position="519"/>
    </location>
</feature>
<dbReference type="Pfam" id="PF25545">
    <property type="entry name" value="DUF7924"/>
    <property type="match status" value="1"/>
</dbReference>
<feature type="compositionally biased region" description="Basic and acidic residues" evidence="1">
    <location>
        <begin position="76"/>
        <end position="90"/>
    </location>
</feature>
<dbReference type="PANTHER" id="PTHR42470">
    <property type="entry name" value="VAST DOMAIN-CONTAINING PROTEIN"/>
    <property type="match status" value="1"/>
</dbReference>
<feature type="region of interest" description="Disordered" evidence="1">
    <location>
        <begin position="150"/>
        <end position="183"/>
    </location>
</feature>
<dbReference type="PANTHER" id="PTHR42470:SF2">
    <property type="match status" value="1"/>
</dbReference>
<sequence length="526" mass="59316">MAHTRAHTAAQRALPSPASHNQGNRPQGIRPRKGRKRARTKYAQRNLHLTTPSETPDPQEQPAPVQSKGCKRKHSIEHALDADPDPDPKRPRTLPPRPTEDAFSEPAIGNGAYKHTSPVAFWVKKGRWPEEQDWPEETSETDFTMNRLLARKKSSSNLRKRSISATSTTPSDQKPREEKSAPYRDVRYPLLLQTKGSYMDISELGITDASKHLVRDLLSGDQPVPKETLFDDDIFVDACRNLENKNEARIIQDISRLIVPSAESLTLRNKKYKRLVESVNEGWNNSIPLTSTRPQPDYSVGFRRNAFTEDQLAKLSPFIGDFIAGDQSLFMATYYMYFPFLTCEVKCGAAALDIADRQNAHSMTLAVRGIVELFRAVNCEDKVNQKILAFSVSHDHTSVRIYGHYPVIAGKDIKYYRHPIHKFDFTALDGKDKWTAYRFTKNVYDTWMPKHFENICSAINQLPSDLDFDVPPLSEATGLSQDLGNLMRSDASCASIPDERGSQSSNAEQQAVTPGTSFSEPKRRKG</sequence>
<name>A0AAN6VWH1_9PEZI</name>
<proteinExistence type="predicted"/>
<accession>A0AAN6VWH1</accession>
<protein>
    <recommendedName>
        <fullName evidence="2">DUF7924 domain-containing protein</fullName>
    </recommendedName>
</protein>
<comment type="caution">
    <text evidence="3">The sequence shown here is derived from an EMBL/GenBank/DDBJ whole genome shotgun (WGS) entry which is preliminary data.</text>
</comment>
<evidence type="ECO:0000313" key="4">
    <source>
        <dbReference type="Proteomes" id="UP001302321"/>
    </source>
</evidence>
<feature type="compositionally biased region" description="Basic and acidic residues" evidence="1">
    <location>
        <begin position="173"/>
        <end position="183"/>
    </location>
</feature>
<feature type="domain" description="DUF7924" evidence="2">
    <location>
        <begin position="235"/>
        <end position="459"/>
    </location>
</feature>
<feature type="compositionally biased region" description="Basic residues" evidence="1">
    <location>
        <begin position="150"/>
        <end position="162"/>
    </location>
</feature>
<dbReference type="EMBL" id="MU866827">
    <property type="protein sequence ID" value="KAK4170696.1"/>
    <property type="molecule type" value="Genomic_DNA"/>
</dbReference>
<feature type="compositionally biased region" description="Polar residues" evidence="1">
    <location>
        <begin position="163"/>
        <end position="172"/>
    </location>
</feature>
<reference evidence="3" key="2">
    <citation type="submission" date="2023-05" db="EMBL/GenBank/DDBJ databases">
        <authorList>
            <consortium name="Lawrence Berkeley National Laboratory"/>
            <person name="Steindorff A."/>
            <person name="Hensen N."/>
            <person name="Bonometti L."/>
            <person name="Westerberg I."/>
            <person name="Brannstrom I.O."/>
            <person name="Guillou S."/>
            <person name="Cros-Aarteil S."/>
            <person name="Calhoun S."/>
            <person name="Haridas S."/>
            <person name="Kuo A."/>
            <person name="Mondo S."/>
            <person name="Pangilinan J."/>
            <person name="Riley R."/>
            <person name="Labutti K."/>
            <person name="Andreopoulos B."/>
            <person name="Lipzen A."/>
            <person name="Chen C."/>
            <person name="Yanf M."/>
            <person name="Daum C."/>
            <person name="Ng V."/>
            <person name="Clum A."/>
            <person name="Ohm R."/>
            <person name="Martin F."/>
            <person name="Silar P."/>
            <person name="Natvig D."/>
            <person name="Lalanne C."/>
            <person name="Gautier V."/>
            <person name="Ament-Velasquez S.L."/>
            <person name="Kruys A."/>
            <person name="Hutchinson M.I."/>
            <person name="Powell A.J."/>
            <person name="Barry K."/>
            <person name="Miller A.N."/>
            <person name="Grigoriev I.V."/>
            <person name="Debuchy R."/>
            <person name="Gladieux P."/>
            <person name="Thoren M.H."/>
            <person name="Johannesson H."/>
        </authorList>
    </citation>
    <scope>NUCLEOTIDE SEQUENCE</scope>
    <source>
        <strain evidence="3">CBS 892.96</strain>
    </source>
</reference>
<dbReference type="AlphaFoldDB" id="A0AAN6VWH1"/>
<feature type="region of interest" description="Disordered" evidence="1">
    <location>
        <begin position="1"/>
        <end position="111"/>
    </location>
</feature>